<reference evidence="10" key="1">
    <citation type="submission" date="2020-11" db="EMBL/GenBank/DDBJ databases">
        <authorList>
            <person name="Tran Van P."/>
        </authorList>
    </citation>
    <scope>NUCLEOTIDE SEQUENCE</scope>
</reference>
<dbReference type="InterPro" id="IPR036458">
    <property type="entry name" value="Na:dicarbo_symporter_sf"/>
</dbReference>
<dbReference type="InterPro" id="IPR001991">
    <property type="entry name" value="Na-dicarboxylate_symporter"/>
</dbReference>
<evidence type="ECO:0000256" key="4">
    <source>
        <dbReference type="ARBA" id="ARBA00022692"/>
    </source>
</evidence>
<evidence type="ECO:0000256" key="1">
    <source>
        <dbReference type="ARBA" id="ARBA00004141"/>
    </source>
</evidence>
<organism evidence="10">
    <name type="scientific">Timema douglasi</name>
    <name type="common">Walking stick</name>
    <dbReference type="NCBI Taxonomy" id="61478"/>
    <lineage>
        <taxon>Eukaryota</taxon>
        <taxon>Metazoa</taxon>
        <taxon>Ecdysozoa</taxon>
        <taxon>Arthropoda</taxon>
        <taxon>Hexapoda</taxon>
        <taxon>Insecta</taxon>
        <taxon>Pterygota</taxon>
        <taxon>Neoptera</taxon>
        <taxon>Polyneoptera</taxon>
        <taxon>Phasmatodea</taxon>
        <taxon>Timematodea</taxon>
        <taxon>Timematoidea</taxon>
        <taxon>Timematidae</taxon>
        <taxon>Timema</taxon>
    </lineage>
</organism>
<dbReference type="AlphaFoldDB" id="A0A7R8VCV5"/>
<dbReference type="GO" id="GO:0005313">
    <property type="term" value="F:L-glutamate transmembrane transporter activity"/>
    <property type="evidence" value="ECO:0007669"/>
    <property type="project" value="TreeGrafter"/>
</dbReference>
<comment type="subcellular location">
    <subcellularLocation>
        <location evidence="1 9">Membrane</location>
        <topology evidence="1 9">Multi-pass membrane protein</topology>
    </subcellularLocation>
</comment>
<feature type="transmembrane region" description="Helical" evidence="9">
    <location>
        <begin position="12"/>
        <end position="38"/>
    </location>
</feature>
<dbReference type="SUPFAM" id="SSF118215">
    <property type="entry name" value="Proton glutamate symport protein"/>
    <property type="match status" value="1"/>
</dbReference>
<evidence type="ECO:0000313" key="10">
    <source>
        <dbReference type="EMBL" id="CAD7195425.1"/>
    </source>
</evidence>
<proteinExistence type="inferred from homology"/>
<keyword evidence="6 9" id="KW-1133">Transmembrane helix</keyword>
<evidence type="ECO:0000256" key="6">
    <source>
        <dbReference type="ARBA" id="ARBA00022989"/>
    </source>
</evidence>
<keyword evidence="7 9" id="KW-0472">Membrane</keyword>
<feature type="transmembrane region" description="Helical" evidence="9">
    <location>
        <begin position="94"/>
        <end position="117"/>
    </location>
</feature>
<dbReference type="InterPro" id="IPR050746">
    <property type="entry name" value="DAACS"/>
</dbReference>
<dbReference type="EMBL" id="OA564747">
    <property type="protein sequence ID" value="CAD7195425.1"/>
    <property type="molecule type" value="Genomic_DNA"/>
</dbReference>
<dbReference type="PANTHER" id="PTHR11958">
    <property type="entry name" value="SODIUM/DICARBOXYLATE SYMPORTER-RELATED"/>
    <property type="match status" value="1"/>
</dbReference>
<dbReference type="PANTHER" id="PTHR11958:SF63">
    <property type="entry name" value="AMINO ACID TRANSPORTER"/>
    <property type="match status" value="1"/>
</dbReference>
<accession>A0A7R8VCV5</accession>
<dbReference type="Pfam" id="PF00375">
    <property type="entry name" value="SDF"/>
    <property type="match status" value="1"/>
</dbReference>
<dbReference type="InterPro" id="IPR018107">
    <property type="entry name" value="Na-dicarboxylate_symporter_CS"/>
</dbReference>
<feature type="transmembrane region" description="Helical" evidence="9">
    <location>
        <begin position="258"/>
        <end position="284"/>
    </location>
</feature>
<name>A0A7R8VCV5_TIMDO</name>
<feature type="transmembrane region" description="Helical" evidence="9">
    <location>
        <begin position="180"/>
        <end position="202"/>
    </location>
</feature>
<dbReference type="PRINTS" id="PR00173">
    <property type="entry name" value="EDTRNSPORT"/>
</dbReference>
<feature type="transmembrane region" description="Helical" evidence="9">
    <location>
        <begin position="58"/>
        <end position="82"/>
    </location>
</feature>
<evidence type="ECO:0000256" key="5">
    <source>
        <dbReference type="ARBA" id="ARBA00022847"/>
    </source>
</evidence>
<protein>
    <recommendedName>
        <fullName evidence="9">Amino acid transporter</fullName>
    </recommendedName>
</protein>
<dbReference type="Gene3D" id="1.10.3860.10">
    <property type="entry name" value="Sodium:dicarboxylate symporter"/>
    <property type="match status" value="1"/>
</dbReference>
<evidence type="ECO:0000256" key="8">
    <source>
        <dbReference type="ARBA" id="ARBA00023180"/>
    </source>
</evidence>
<keyword evidence="8" id="KW-0325">Glycoprotein</keyword>
<keyword evidence="3 9" id="KW-0813">Transport</keyword>
<dbReference type="GO" id="GO:0005886">
    <property type="term" value="C:plasma membrane"/>
    <property type="evidence" value="ECO:0007669"/>
    <property type="project" value="TreeGrafter"/>
</dbReference>
<evidence type="ECO:0000256" key="9">
    <source>
        <dbReference type="RuleBase" id="RU361216"/>
    </source>
</evidence>
<keyword evidence="5 9" id="KW-0769">Symport</keyword>
<dbReference type="GO" id="GO:0015175">
    <property type="term" value="F:neutral L-amino acid transmembrane transporter activity"/>
    <property type="evidence" value="ECO:0007669"/>
    <property type="project" value="TreeGrafter"/>
</dbReference>
<comment type="similarity">
    <text evidence="2 9">Belongs to the dicarboxylate/amino acid:cation symporter (DAACS) (TC 2.A.23) family.</text>
</comment>
<keyword evidence="4 9" id="KW-0812">Transmembrane</keyword>
<dbReference type="PROSITE" id="PS00714">
    <property type="entry name" value="NA_DICARBOXYL_SYMP_2"/>
    <property type="match status" value="1"/>
</dbReference>
<evidence type="ECO:0000256" key="2">
    <source>
        <dbReference type="ARBA" id="ARBA00006148"/>
    </source>
</evidence>
<evidence type="ECO:0000256" key="3">
    <source>
        <dbReference type="ARBA" id="ARBA00022448"/>
    </source>
</evidence>
<sequence length="442" mass="47978">MARSRKEKLQGCIRMNLLTILTVFGTLGGLIFGIILRSSKSEAWTQREIMYIAFPGNLFLNILKGLILPLIISSIVSAIGSLDLSLSGKIGAKAICYYLCTTVLAVILGIIMCVTIRPGKDYDVGEVEDIKGRRNVTTVDTLLDLVRNMFPPNLVQACVAQAKKNLTLFDWKMDDDQDNLFVTGSNTLGMVVFSVVMGITLARMKVEGRALLEFFDSLSAAMLMMTSWVIWVSPLGVFFLIAGKIIEMKSLSQLAGQLGWYFSTVMLGLTIHGFVVLPTLFIVATRRLPFRFMFNLAEACTTAFGTGSSNATLPVSMKCLEEKNNVDSRVSKFMMPIGATINMDGTALYEAVAALFIAQVRNVQLSLGQILAISVTATMASIGAAGIPQAGLVTMVMVLDTVGLDSKDVTIILAIAVDDEIMVLFQSGVPRVFIYTVLHSTG</sequence>
<evidence type="ECO:0000256" key="7">
    <source>
        <dbReference type="ARBA" id="ARBA00023136"/>
    </source>
</evidence>
<gene>
    <name evidence="10" type="ORF">TDIB3V08_LOCUS1809</name>
</gene>
<feature type="transmembrane region" description="Helical" evidence="9">
    <location>
        <begin position="223"/>
        <end position="246"/>
    </location>
</feature>
<dbReference type="GO" id="GO:0015501">
    <property type="term" value="F:glutamate:sodium symporter activity"/>
    <property type="evidence" value="ECO:0007669"/>
    <property type="project" value="TreeGrafter"/>
</dbReference>